<dbReference type="EMBL" id="CP060096">
    <property type="protein sequence ID" value="QSZ27434.1"/>
    <property type="molecule type" value="Genomic_DNA"/>
</dbReference>
<dbReference type="Gene3D" id="1.10.8.100">
    <property type="entry name" value="Ribosomal RNA adenine dimethylase-like, domain 2"/>
    <property type="match status" value="1"/>
</dbReference>
<dbReference type="SMART" id="SM00650">
    <property type="entry name" value="rADc"/>
    <property type="match status" value="1"/>
</dbReference>
<protein>
    <recommendedName>
        <fullName evidence="7">Ribosomal RNA small subunit methyltransferase A</fullName>
        <ecNumber evidence="7">2.1.1.182</ecNumber>
    </recommendedName>
    <alternativeName>
        <fullName evidence="7">16S rRNA (adenine(1518)-N(6)/adenine(1519)-N(6))-dimethyltransferase</fullName>
    </alternativeName>
    <alternativeName>
        <fullName evidence="7">16S rRNA dimethyladenosine transferase</fullName>
    </alternativeName>
    <alternativeName>
        <fullName evidence="7">16S rRNA dimethylase</fullName>
    </alternativeName>
    <alternativeName>
        <fullName evidence="7">S-adenosylmethionine-6-N', N'-adenosyl(rRNA) dimethyltransferase</fullName>
    </alternativeName>
</protein>
<keyword evidence="3 7" id="KW-0489">Methyltransferase</keyword>
<comment type="similarity">
    <text evidence="7">Belongs to the class I-like SAM-binding methyltransferase superfamily. rRNA adenine N(6)-methyltransferase family. RsmA subfamily.</text>
</comment>
<keyword evidence="4 7" id="KW-0808">Transferase</keyword>
<feature type="domain" description="Ribosomal RNA adenine methylase transferase N-terminal" evidence="9">
    <location>
        <begin position="22"/>
        <end position="196"/>
    </location>
</feature>
<reference evidence="10" key="1">
    <citation type="submission" date="2020-08" db="EMBL/GenBank/DDBJ databases">
        <title>Genomic insights into the carbon and energy metabolism of the first obligate autotrophic acetogenic bacterium Aceticella autotrophica gen. nov., sp. nov.</title>
        <authorList>
            <person name="Toshchakov S.V."/>
            <person name="Elcheninov A.G."/>
            <person name="Kublanov I.V."/>
            <person name="Frolov E.N."/>
            <person name="Lebedinsky A.V."/>
        </authorList>
    </citation>
    <scope>NUCLEOTIDE SEQUENCE</scope>
    <source>
        <strain evidence="10">3443-3Ac</strain>
    </source>
</reference>
<dbReference type="InterPro" id="IPR001737">
    <property type="entry name" value="KsgA/Erm"/>
</dbReference>
<keyword evidence="2 7" id="KW-0698">rRNA processing</keyword>
<feature type="binding site" evidence="7 8">
    <location>
        <position position="17"/>
    </location>
    <ligand>
        <name>S-adenosyl-L-methionine</name>
        <dbReference type="ChEBI" id="CHEBI:59789"/>
    </ligand>
</feature>
<evidence type="ECO:0000256" key="5">
    <source>
        <dbReference type="ARBA" id="ARBA00022691"/>
    </source>
</evidence>
<feature type="binding site" evidence="7 8">
    <location>
        <position position="15"/>
    </location>
    <ligand>
        <name>S-adenosyl-L-methionine</name>
        <dbReference type="ChEBI" id="CHEBI:59789"/>
    </ligand>
</feature>
<dbReference type="GO" id="GO:0003723">
    <property type="term" value="F:RNA binding"/>
    <property type="evidence" value="ECO:0007669"/>
    <property type="project" value="UniProtKB-UniRule"/>
</dbReference>
<dbReference type="HAMAP" id="MF_00607">
    <property type="entry name" value="16SrRNA_methyltr_A"/>
    <property type="match status" value="1"/>
</dbReference>
<dbReference type="KEGG" id="aaut:ACETAC_00405"/>
<evidence type="ECO:0000256" key="1">
    <source>
        <dbReference type="ARBA" id="ARBA00022490"/>
    </source>
</evidence>
<evidence type="ECO:0000313" key="11">
    <source>
        <dbReference type="Proteomes" id="UP000671913"/>
    </source>
</evidence>
<dbReference type="InterPro" id="IPR020596">
    <property type="entry name" value="rRNA_Ade_Mease_Trfase_CS"/>
</dbReference>
<dbReference type="Proteomes" id="UP000671913">
    <property type="component" value="Chromosome"/>
</dbReference>
<name>A0A975AVW7_9THEO</name>
<feature type="binding site" evidence="7 8">
    <location>
        <position position="112"/>
    </location>
    <ligand>
        <name>S-adenosyl-L-methionine</name>
        <dbReference type="ChEBI" id="CHEBI:59789"/>
    </ligand>
</feature>
<comment type="subcellular location">
    <subcellularLocation>
        <location evidence="7">Cytoplasm</location>
    </subcellularLocation>
</comment>
<sequence length="273" mass="30806">MRVRGFDTKKSLGQNFIMDKNILAKIVDYSGVNLDDNVIEIGAGLGTLTIELAKRVKKVVTFEIDKEAVLKLNENVKGFNNIIIINKDIREANLKDIINTYFEGNKCKVVANLPYYITSFIIMYLLQSQLIEEITILIQKEVADRICALPGSKEYGVLTIAVNYYAKPEILFSLPPEVFIPRPKVSSTLIKLNLLKNPSVSVKDEKLFFRIVKAAFGQRRKIISNSLNSIGLGKNTILEALRRCGINEKQRGETVSIEKFADLTNIIFDIMNM</sequence>
<dbReference type="RefSeq" id="WP_284680128.1">
    <property type="nucleotide sequence ID" value="NZ_CP060096.1"/>
</dbReference>
<feature type="binding site" evidence="7 8">
    <location>
        <position position="63"/>
    </location>
    <ligand>
        <name>S-adenosyl-L-methionine</name>
        <dbReference type="ChEBI" id="CHEBI:59789"/>
    </ligand>
</feature>
<comment type="catalytic activity">
    <reaction evidence="7">
        <text>adenosine(1518)/adenosine(1519) in 16S rRNA + 4 S-adenosyl-L-methionine = N(6)-dimethyladenosine(1518)/N(6)-dimethyladenosine(1519) in 16S rRNA + 4 S-adenosyl-L-homocysteine + 4 H(+)</text>
        <dbReference type="Rhea" id="RHEA:19609"/>
        <dbReference type="Rhea" id="RHEA-COMP:10232"/>
        <dbReference type="Rhea" id="RHEA-COMP:10233"/>
        <dbReference type="ChEBI" id="CHEBI:15378"/>
        <dbReference type="ChEBI" id="CHEBI:57856"/>
        <dbReference type="ChEBI" id="CHEBI:59789"/>
        <dbReference type="ChEBI" id="CHEBI:74411"/>
        <dbReference type="ChEBI" id="CHEBI:74493"/>
        <dbReference type="EC" id="2.1.1.182"/>
    </reaction>
</comment>
<gene>
    <name evidence="7 10" type="primary">rsmA</name>
    <name evidence="7" type="synonym">ksgA</name>
    <name evidence="10" type="ORF">ACETAC_00405</name>
</gene>
<dbReference type="SUPFAM" id="SSF53335">
    <property type="entry name" value="S-adenosyl-L-methionine-dependent methyltransferases"/>
    <property type="match status" value="1"/>
</dbReference>
<dbReference type="PROSITE" id="PS01131">
    <property type="entry name" value="RRNA_A_DIMETH"/>
    <property type="match status" value="1"/>
</dbReference>
<dbReference type="NCBIfam" id="TIGR00755">
    <property type="entry name" value="ksgA"/>
    <property type="match status" value="1"/>
</dbReference>
<organism evidence="10 11">
    <name type="scientific">Aceticella autotrophica</name>
    <dbReference type="NCBI Taxonomy" id="2755338"/>
    <lineage>
        <taxon>Bacteria</taxon>
        <taxon>Bacillati</taxon>
        <taxon>Bacillota</taxon>
        <taxon>Clostridia</taxon>
        <taxon>Thermoanaerobacterales</taxon>
        <taxon>Thermoanaerobacteraceae</taxon>
        <taxon>Aceticella</taxon>
    </lineage>
</organism>
<keyword evidence="6 7" id="KW-0694">RNA-binding</keyword>
<comment type="function">
    <text evidence="7">Specifically dimethylates two adjacent adenosines (A1518 and A1519) in the loop of a conserved hairpin near the 3'-end of 16S rRNA in the 30S particle. May play a critical role in biogenesis of 30S subunits.</text>
</comment>
<proteinExistence type="inferred from homology"/>
<dbReference type="EC" id="2.1.1.182" evidence="7"/>
<dbReference type="InterPro" id="IPR020598">
    <property type="entry name" value="rRNA_Ade_methylase_Trfase_N"/>
</dbReference>
<accession>A0A975AVW7</accession>
<evidence type="ECO:0000256" key="6">
    <source>
        <dbReference type="ARBA" id="ARBA00022884"/>
    </source>
</evidence>
<keyword evidence="5 7" id="KW-0949">S-adenosyl-L-methionine</keyword>
<dbReference type="InterPro" id="IPR023165">
    <property type="entry name" value="rRNA_Ade_diMease-like_C"/>
</dbReference>
<keyword evidence="1 7" id="KW-0963">Cytoplasm</keyword>
<dbReference type="CDD" id="cd02440">
    <property type="entry name" value="AdoMet_MTases"/>
    <property type="match status" value="1"/>
</dbReference>
<dbReference type="PANTHER" id="PTHR11727:SF7">
    <property type="entry name" value="DIMETHYLADENOSINE TRANSFERASE-RELATED"/>
    <property type="match status" value="1"/>
</dbReference>
<evidence type="ECO:0000256" key="7">
    <source>
        <dbReference type="HAMAP-Rule" id="MF_00607"/>
    </source>
</evidence>
<dbReference type="GO" id="GO:0005829">
    <property type="term" value="C:cytosol"/>
    <property type="evidence" value="ECO:0007669"/>
    <property type="project" value="TreeGrafter"/>
</dbReference>
<dbReference type="InterPro" id="IPR029063">
    <property type="entry name" value="SAM-dependent_MTases_sf"/>
</dbReference>
<evidence type="ECO:0000313" key="10">
    <source>
        <dbReference type="EMBL" id="QSZ27434.1"/>
    </source>
</evidence>
<dbReference type="GO" id="GO:0052908">
    <property type="term" value="F:16S rRNA (adenine(1518)-N(6)/adenine(1519)-N(6))-dimethyltransferase activity"/>
    <property type="evidence" value="ECO:0007669"/>
    <property type="project" value="UniProtKB-EC"/>
</dbReference>
<evidence type="ECO:0000256" key="4">
    <source>
        <dbReference type="ARBA" id="ARBA00022679"/>
    </source>
</evidence>
<feature type="binding site" evidence="7 8">
    <location>
        <position position="42"/>
    </location>
    <ligand>
        <name>S-adenosyl-L-methionine</name>
        <dbReference type="ChEBI" id="CHEBI:59789"/>
    </ligand>
</feature>
<dbReference type="PROSITE" id="PS51689">
    <property type="entry name" value="SAM_RNA_A_N6_MT"/>
    <property type="match status" value="1"/>
</dbReference>
<evidence type="ECO:0000256" key="8">
    <source>
        <dbReference type="PROSITE-ProRule" id="PRU01026"/>
    </source>
</evidence>
<dbReference type="Pfam" id="PF00398">
    <property type="entry name" value="RrnaAD"/>
    <property type="match status" value="1"/>
</dbReference>
<keyword evidence="11" id="KW-1185">Reference proteome</keyword>
<evidence type="ECO:0000256" key="3">
    <source>
        <dbReference type="ARBA" id="ARBA00022603"/>
    </source>
</evidence>
<dbReference type="FunFam" id="1.10.8.100:FF:000001">
    <property type="entry name" value="Ribosomal RNA small subunit methyltransferase A"/>
    <property type="match status" value="1"/>
</dbReference>
<dbReference type="PANTHER" id="PTHR11727">
    <property type="entry name" value="DIMETHYLADENOSINE TRANSFERASE"/>
    <property type="match status" value="1"/>
</dbReference>
<evidence type="ECO:0000256" key="2">
    <source>
        <dbReference type="ARBA" id="ARBA00022552"/>
    </source>
</evidence>
<dbReference type="Gene3D" id="3.40.50.150">
    <property type="entry name" value="Vaccinia Virus protein VP39"/>
    <property type="match status" value="1"/>
</dbReference>
<dbReference type="FunFam" id="3.40.50.150:FF:000023">
    <property type="entry name" value="Ribosomal RNA small subunit methyltransferase A"/>
    <property type="match status" value="1"/>
</dbReference>
<dbReference type="InterPro" id="IPR011530">
    <property type="entry name" value="rRNA_adenine_dimethylase"/>
</dbReference>
<evidence type="ECO:0000259" key="9">
    <source>
        <dbReference type="SMART" id="SM00650"/>
    </source>
</evidence>
<dbReference type="AlphaFoldDB" id="A0A975AVW7"/>
<feature type="binding site" evidence="7 8">
    <location>
        <position position="88"/>
    </location>
    <ligand>
        <name>S-adenosyl-L-methionine</name>
        <dbReference type="ChEBI" id="CHEBI:59789"/>
    </ligand>
</feature>